<evidence type="ECO:0000256" key="1">
    <source>
        <dbReference type="SAM" id="MobiDB-lite"/>
    </source>
</evidence>
<feature type="compositionally biased region" description="Low complexity" evidence="1">
    <location>
        <begin position="230"/>
        <end position="259"/>
    </location>
</feature>
<dbReference type="OMA" id="FTWRDAS"/>
<name>A1CGJ5_ASPCL</name>
<dbReference type="GeneID" id="4704571"/>
<protein>
    <submittedName>
        <fullName evidence="2">Uncharacterized protein</fullName>
    </submittedName>
</protein>
<feature type="region of interest" description="Disordered" evidence="1">
    <location>
        <begin position="169"/>
        <end position="214"/>
    </location>
</feature>
<gene>
    <name evidence="2" type="ORF">ACLA_067110</name>
</gene>
<sequence length="285" mass="29897">MSSFKHQENQQLELRSRFICPPREEEKGRIPRFHERVNLRCKFHRHSVPATSTPSPTVLLPNRNMKWSTLLPVAISVSLIPAALAWEVSWTDANGKKQQESGHGPSDCIQIDNPAGNLFKIDAQNENDINMLLFTNDQCSGEAAGMATQVFSKESSQHLLGFQVVSLSSTTGSTGATKTASNSTAESTGKTTATLNSASATTFPSSQSQSPTVGADESMTLLPIMSTTTTPAITTTSTTSEATSSAGSSTGVSASSTPTNNASPKLGSGVGIVGAVGGFLGLMMV</sequence>
<evidence type="ECO:0000313" key="2">
    <source>
        <dbReference type="EMBL" id="EAW11075.1"/>
    </source>
</evidence>
<accession>A1CGJ5</accession>
<dbReference type="RefSeq" id="XP_001272501.1">
    <property type="nucleotide sequence ID" value="XM_001272500.1"/>
</dbReference>
<dbReference type="HOGENOM" id="CLU_085101_0_0_1"/>
<proteinExistence type="predicted"/>
<feature type="compositionally biased region" description="Low complexity" evidence="1">
    <location>
        <begin position="169"/>
        <end position="211"/>
    </location>
</feature>
<dbReference type="Proteomes" id="UP000006701">
    <property type="component" value="Unassembled WGS sequence"/>
</dbReference>
<organism evidence="2 3">
    <name type="scientific">Aspergillus clavatus (strain ATCC 1007 / CBS 513.65 / DSM 816 / NCTC 3887 / NRRL 1 / QM 1276 / 107)</name>
    <dbReference type="NCBI Taxonomy" id="344612"/>
    <lineage>
        <taxon>Eukaryota</taxon>
        <taxon>Fungi</taxon>
        <taxon>Dikarya</taxon>
        <taxon>Ascomycota</taxon>
        <taxon>Pezizomycotina</taxon>
        <taxon>Eurotiomycetes</taxon>
        <taxon>Eurotiomycetidae</taxon>
        <taxon>Eurotiales</taxon>
        <taxon>Aspergillaceae</taxon>
        <taxon>Aspergillus</taxon>
        <taxon>Aspergillus subgen. Fumigati</taxon>
    </lineage>
</organism>
<dbReference type="VEuPathDB" id="FungiDB:ACLA_067110"/>
<dbReference type="AlphaFoldDB" id="A1CGJ5"/>
<keyword evidence="3" id="KW-1185">Reference proteome</keyword>
<dbReference type="KEGG" id="act:ACLA_067110"/>
<dbReference type="OrthoDB" id="4368092at2759"/>
<reference evidence="2 3" key="1">
    <citation type="journal article" date="2008" name="PLoS Genet.">
        <title>Genomic islands in the pathogenic filamentous fungus Aspergillus fumigatus.</title>
        <authorList>
            <person name="Fedorova N.D."/>
            <person name="Khaldi N."/>
            <person name="Joardar V.S."/>
            <person name="Maiti R."/>
            <person name="Amedeo P."/>
            <person name="Anderson M.J."/>
            <person name="Crabtree J."/>
            <person name="Silva J.C."/>
            <person name="Badger J.H."/>
            <person name="Albarraq A."/>
            <person name="Angiuoli S."/>
            <person name="Bussey H."/>
            <person name="Bowyer P."/>
            <person name="Cotty P.J."/>
            <person name="Dyer P.S."/>
            <person name="Egan A."/>
            <person name="Galens K."/>
            <person name="Fraser-Liggett C.M."/>
            <person name="Haas B.J."/>
            <person name="Inman J.M."/>
            <person name="Kent R."/>
            <person name="Lemieux S."/>
            <person name="Malavazi I."/>
            <person name="Orvis J."/>
            <person name="Roemer T."/>
            <person name="Ronning C.M."/>
            <person name="Sundaram J.P."/>
            <person name="Sutton G."/>
            <person name="Turner G."/>
            <person name="Venter J.C."/>
            <person name="White O.R."/>
            <person name="Whitty B.R."/>
            <person name="Youngman P."/>
            <person name="Wolfe K.H."/>
            <person name="Goldman G.H."/>
            <person name="Wortman J.R."/>
            <person name="Jiang B."/>
            <person name="Denning D.W."/>
            <person name="Nierman W.C."/>
        </authorList>
    </citation>
    <scope>NUCLEOTIDE SEQUENCE [LARGE SCALE GENOMIC DNA]</scope>
    <source>
        <strain evidence="3">ATCC 1007 / CBS 513.65 / DSM 816 / NCTC 3887 / NRRL 1</strain>
    </source>
</reference>
<feature type="region of interest" description="Disordered" evidence="1">
    <location>
        <begin position="230"/>
        <end position="268"/>
    </location>
</feature>
<evidence type="ECO:0000313" key="3">
    <source>
        <dbReference type="Proteomes" id="UP000006701"/>
    </source>
</evidence>
<dbReference type="EMBL" id="DS027053">
    <property type="protein sequence ID" value="EAW11075.1"/>
    <property type="molecule type" value="Genomic_DNA"/>
</dbReference>